<evidence type="ECO:0000259" key="2">
    <source>
        <dbReference type="SMART" id="SM00881"/>
    </source>
</evidence>
<dbReference type="Pfam" id="PF13380">
    <property type="entry name" value="CoA_binding_2"/>
    <property type="match status" value="1"/>
</dbReference>
<keyword evidence="1" id="KW-0816">Tricarboxylic acid cycle</keyword>
<organism evidence="3 5">
    <name type="scientific">Saliniramus fredricksonii</name>
    <dbReference type="NCBI Taxonomy" id="1653334"/>
    <lineage>
        <taxon>Bacteria</taxon>
        <taxon>Pseudomonadati</taxon>
        <taxon>Pseudomonadota</taxon>
        <taxon>Alphaproteobacteria</taxon>
        <taxon>Hyphomicrobiales</taxon>
        <taxon>Salinarimonadaceae</taxon>
        <taxon>Saliniramus</taxon>
    </lineage>
</organism>
<dbReference type="Gene3D" id="3.40.50.261">
    <property type="entry name" value="Succinyl-CoA synthetase domains"/>
    <property type="match status" value="2"/>
</dbReference>
<reference evidence="4 6" key="2">
    <citation type="submission" date="2016-08" db="EMBL/GenBank/DDBJ databases">
        <authorList>
            <person name="Varghese N."/>
            <person name="Submissions Spin"/>
        </authorList>
    </citation>
    <scope>NUCLEOTIDE SEQUENCE [LARGE SCALE GENOMIC DNA]</scope>
    <source>
        <strain evidence="4 6">HL-109</strain>
    </source>
</reference>
<dbReference type="STRING" id="1653334.GA0071312_0584"/>
<evidence type="ECO:0000313" key="6">
    <source>
        <dbReference type="Proteomes" id="UP000182800"/>
    </source>
</evidence>
<evidence type="ECO:0000313" key="3">
    <source>
        <dbReference type="EMBL" id="KPQ12252.1"/>
    </source>
</evidence>
<dbReference type="SUPFAM" id="SSF52210">
    <property type="entry name" value="Succinyl-CoA synthetase domains"/>
    <property type="match status" value="2"/>
</dbReference>
<dbReference type="SMART" id="SM00881">
    <property type="entry name" value="CoA_binding"/>
    <property type="match status" value="1"/>
</dbReference>
<name>A0A0P8AAR2_9HYPH</name>
<dbReference type="InterPro" id="IPR032875">
    <property type="entry name" value="Succ_CoA_lig_flav_dom"/>
</dbReference>
<proteinExistence type="predicted"/>
<dbReference type="PANTHER" id="PTHR42793:SF1">
    <property type="entry name" value="PEPTIDYL-LYSINE N-ACETYLTRANSFERASE PATZ"/>
    <property type="match status" value="1"/>
</dbReference>
<sequence>MTIDRLLNPASVAIIGASDNPNKIGGRPIRFMRMFGFQGEIYPINPARTEVQGLKAYKSVSDLPQTPDAAIIAVAGAAVKEAVAACAELGVGAAVIMASGFGETGAAGKALEQEMRAIAHKAGMRLIGPNSLGVANFGNGAVLSFATMFLEAAPADGPVACISQSGAMSVVPYGLLRERGIGVRHVHSTGNDVDVTVSELAISVVQDPDIRLVLLYLESLSDPANLAEAARLAHARGVRLIAVKSGRSDDGRRAAASHTGAIATSDRLVDTFFEKIGIWRATGTADLVDCAELYLKAAPPRGRNLAIVSNSGATCVLSADAAEREGFQLARLGDATVANLREILPEFAATVNPIDITAALLSNSGLFGQVLPALGADDAVDALIVGIPVSGEGYDYPRFARDARDFVDRFAIPLVAAIPQPKVRAAFTELGIPCFPTDEQAVTALGRFTRHHEQIAAAASREAFVPKALPDRASRVLDESRSLAILEEYGIACMRRRLCSDLDQALAFLRSNGGPVVLKACSAEIPHKSDHGLVRTHLSTEEDVARAYDDITARVKAGGWEISGILIGEMVRGERELVIGGHIDPHFGPVVMVGDGGELVEAMPDNILLLPPFTREEVAAQLAKLRLAPMFEEIRGRIRIDRESVVEAVMAAGAIMQDRRIRSLDMNPLIADAEGLVAVDALVEECVAS</sequence>
<dbReference type="Pfam" id="PF13607">
    <property type="entry name" value="Succ_CoA_lig"/>
    <property type="match status" value="1"/>
</dbReference>
<dbReference type="Gene3D" id="3.30.1490.20">
    <property type="entry name" value="ATP-grasp fold, A domain"/>
    <property type="match status" value="1"/>
</dbReference>
<dbReference type="PANTHER" id="PTHR42793">
    <property type="entry name" value="COA BINDING DOMAIN CONTAINING PROTEIN"/>
    <property type="match status" value="1"/>
</dbReference>
<dbReference type="GO" id="GO:0005524">
    <property type="term" value="F:ATP binding"/>
    <property type="evidence" value="ECO:0007669"/>
    <property type="project" value="InterPro"/>
</dbReference>
<dbReference type="Gene3D" id="3.30.470.20">
    <property type="entry name" value="ATP-grasp fold, B domain"/>
    <property type="match status" value="1"/>
</dbReference>
<evidence type="ECO:0000256" key="1">
    <source>
        <dbReference type="ARBA" id="ARBA00022532"/>
    </source>
</evidence>
<protein>
    <submittedName>
        <fullName evidence="3">Acyl-CoA synthetase (NDP forming)</fullName>
    </submittedName>
</protein>
<accession>A0A0P8AAR2</accession>
<dbReference type="EMBL" id="FMBM01000001">
    <property type="protein sequence ID" value="SCC78950.1"/>
    <property type="molecule type" value="Genomic_DNA"/>
</dbReference>
<dbReference type="InterPro" id="IPR036291">
    <property type="entry name" value="NAD(P)-bd_dom_sf"/>
</dbReference>
<dbReference type="RefSeq" id="WP_074443539.1">
    <property type="nucleotide sequence ID" value="NZ_FMBM01000001.1"/>
</dbReference>
<dbReference type="InterPro" id="IPR016102">
    <property type="entry name" value="Succinyl-CoA_synth-like"/>
</dbReference>
<dbReference type="SUPFAM" id="SSF51735">
    <property type="entry name" value="NAD(P)-binding Rossmann-fold domains"/>
    <property type="match status" value="1"/>
</dbReference>
<dbReference type="Proteomes" id="UP000050497">
    <property type="component" value="Unassembled WGS sequence"/>
</dbReference>
<dbReference type="EMBL" id="LJSX01000003">
    <property type="protein sequence ID" value="KPQ12252.1"/>
    <property type="molecule type" value="Genomic_DNA"/>
</dbReference>
<evidence type="ECO:0000313" key="5">
    <source>
        <dbReference type="Proteomes" id="UP000050497"/>
    </source>
</evidence>
<comment type="caution">
    <text evidence="3">The sequence shown here is derived from an EMBL/GenBank/DDBJ whole genome shotgun (WGS) entry which is preliminary data.</text>
</comment>
<reference evidence="3 5" key="1">
    <citation type="submission" date="2015-09" db="EMBL/GenBank/DDBJ databases">
        <title>Identification and resolution of microdiversity through metagenomic sequencing of parallel consortia.</title>
        <authorList>
            <person name="Nelson W.C."/>
            <person name="Romine M.F."/>
            <person name="Lindemann S.R."/>
        </authorList>
    </citation>
    <scope>NUCLEOTIDE SEQUENCE [LARGE SCALE GENOMIC DNA]</scope>
    <source>
        <strain evidence="3">HL-109</strain>
    </source>
</reference>
<dbReference type="Pfam" id="PF13549">
    <property type="entry name" value="ATP-grasp_5"/>
    <property type="match status" value="1"/>
</dbReference>
<gene>
    <name evidence="4" type="ORF">GA0071312_0584</name>
    <name evidence="3" type="ORF">HLUCCO17_03540</name>
</gene>
<dbReference type="GO" id="GO:0006099">
    <property type="term" value="P:tricarboxylic acid cycle"/>
    <property type="evidence" value="ECO:0007669"/>
    <property type="project" value="UniProtKB-KW"/>
</dbReference>
<dbReference type="Proteomes" id="UP000182800">
    <property type="component" value="Unassembled WGS sequence"/>
</dbReference>
<dbReference type="Gene3D" id="3.40.50.720">
    <property type="entry name" value="NAD(P)-binding Rossmann-like Domain"/>
    <property type="match status" value="1"/>
</dbReference>
<evidence type="ECO:0000313" key="4">
    <source>
        <dbReference type="EMBL" id="SCC78950.1"/>
    </source>
</evidence>
<dbReference type="PATRIC" id="fig|1653334.4.peg.3316"/>
<dbReference type="OrthoDB" id="9807426at2"/>
<dbReference type="InterPro" id="IPR003781">
    <property type="entry name" value="CoA-bd"/>
</dbReference>
<keyword evidence="6" id="KW-1185">Reference proteome</keyword>
<dbReference type="InterPro" id="IPR013815">
    <property type="entry name" value="ATP_grasp_subdomain_1"/>
</dbReference>
<feature type="domain" description="CoA-binding" evidence="2">
    <location>
        <begin position="6"/>
        <end position="101"/>
    </location>
</feature>
<dbReference type="AlphaFoldDB" id="A0A0P8AAR2"/>
<dbReference type="SUPFAM" id="SSF56059">
    <property type="entry name" value="Glutathione synthetase ATP-binding domain-like"/>
    <property type="match status" value="1"/>
</dbReference>